<dbReference type="RefSeq" id="WP_306840418.1">
    <property type="nucleotide sequence ID" value="NZ_JAUSRL010000001.1"/>
</dbReference>
<organism evidence="1 2">
    <name type="scientific">Chryseobacterium lathyri</name>
    <dbReference type="NCBI Taxonomy" id="395933"/>
    <lineage>
        <taxon>Bacteria</taxon>
        <taxon>Pseudomonadati</taxon>
        <taxon>Bacteroidota</taxon>
        <taxon>Flavobacteriia</taxon>
        <taxon>Flavobacteriales</taxon>
        <taxon>Weeksellaceae</taxon>
        <taxon>Chryseobacterium group</taxon>
        <taxon>Chryseobacterium</taxon>
    </lineage>
</organism>
<comment type="caution">
    <text evidence="1">The sequence shown here is derived from an EMBL/GenBank/DDBJ whole genome shotgun (WGS) entry which is preliminary data.</text>
</comment>
<protein>
    <submittedName>
        <fullName evidence="1">Uncharacterized protein</fullName>
    </submittedName>
</protein>
<gene>
    <name evidence="1" type="ORF">J2T04_000155</name>
</gene>
<proteinExistence type="predicted"/>
<evidence type="ECO:0000313" key="1">
    <source>
        <dbReference type="EMBL" id="MDP9958288.1"/>
    </source>
</evidence>
<evidence type="ECO:0000313" key="2">
    <source>
        <dbReference type="Proteomes" id="UP001235513"/>
    </source>
</evidence>
<dbReference type="Proteomes" id="UP001235513">
    <property type="component" value="Unassembled WGS sequence"/>
</dbReference>
<accession>A0ABT9SG76</accession>
<keyword evidence="2" id="KW-1185">Reference proteome</keyword>
<reference evidence="1 2" key="1">
    <citation type="submission" date="2023-07" db="EMBL/GenBank/DDBJ databases">
        <title>Sorghum-associated microbial communities from plants grown in Nebraska, USA.</title>
        <authorList>
            <person name="Schachtman D."/>
        </authorList>
    </citation>
    <scope>NUCLEOTIDE SEQUENCE [LARGE SCALE GENOMIC DNA]</scope>
    <source>
        <strain evidence="1 2">CC351</strain>
    </source>
</reference>
<sequence length="270" mass="31485">MNENQDLLNLLGRIHQLVDYGIINIDKLNEIQSFCDDEISRLDSHGFIEKEEINWNNYKIREQSTGHEIDAGMAMDMTNAFSKSNEIAEIYKEILHISYEVATDLFKTNNKLKIFLGADRKGLVFLYVDEKENKYYILDNKLKKEEIIKDEFDDYKKTYNDGLKSILDRRIQQYNSITSNTERFILFDTFYAELERLKPKYPNLVVSFHPAIHISDDIFEVVLEDGTVIQTNYKHRLTFIMILGYYQGAKFIPISGLGAYDRNGLCPPGC</sequence>
<name>A0ABT9SG76_9FLAO</name>
<dbReference type="EMBL" id="JAUSRL010000001">
    <property type="protein sequence ID" value="MDP9958288.1"/>
    <property type="molecule type" value="Genomic_DNA"/>
</dbReference>